<keyword evidence="7" id="KW-1185">Reference proteome</keyword>
<gene>
    <name evidence="6" type="ORF">Cni_G10188</name>
</gene>
<dbReference type="SMART" id="SM01027">
    <property type="entry name" value="Beta-Casp"/>
    <property type="match status" value="1"/>
</dbReference>
<dbReference type="InterPro" id="IPR022712">
    <property type="entry name" value="Beta_Casp"/>
</dbReference>
<comment type="subcellular location">
    <subcellularLocation>
        <location evidence="2">Cytoplasm</location>
    </subcellularLocation>
    <subcellularLocation>
        <location evidence="1">Nucleus</location>
    </subcellularLocation>
</comment>
<accession>A0AAQ3K7A9</accession>
<protein>
    <submittedName>
        <fullName evidence="6">Integrator complex subunit 9</fullName>
    </submittedName>
</protein>
<evidence type="ECO:0000256" key="3">
    <source>
        <dbReference type="ARBA" id="ARBA00022490"/>
    </source>
</evidence>
<dbReference type="SUPFAM" id="SSF56281">
    <property type="entry name" value="Metallo-hydrolase/oxidoreductase"/>
    <property type="match status" value="1"/>
</dbReference>
<organism evidence="6 7">
    <name type="scientific">Canna indica</name>
    <name type="common">Indian-shot</name>
    <dbReference type="NCBI Taxonomy" id="4628"/>
    <lineage>
        <taxon>Eukaryota</taxon>
        <taxon>Viridiplantae</taxon>
        <taxon>Streptophyta</taxon>
        <taxon>Embryophyta</taxon>
        <taxon>Tracheophyta</taxon>
        <taxon>Spermatophyta</taxon>
        <taxon>Magnoliopsida</taxon>
        <taxon>Liliopsida</taxon>
        <taxon>Zingiberales</taxon>
        <taxon>Cannaceae</taxon>
        <taxon>Canna</taxon>
    </lineage>
</organism>
<evidence type="ECO:0000256" key="4">
    <source>
        <dbReference type="ARBA" id="ARBA00023242"/>
    </source>
</evidence>
<feature type="domain" description="Beta-Casp" evidence="5">
    <location>
        <begin position="178"/>
        <end position="299"/>
    </location>
</feature>
<dbReference type="Gene3D" id="3.40.50.10890">
    <property type="match status" value="1"/>
</dbReference>
<proteinExistence type="predicted"/>
<dbReference type="PANTHER" id="PTHR46094">
    <property type="entry name" value="INTEGRATOR COMPLEX SUBUNIT 9"/>
    <property type="match status" value="1"/>
</dbReference>
<evidence type="ECO:0000313" key="6">
    <source>
        <dbReference type="EMBL" id="WOL01472.1"/>
    </source>
</evidence>
<sequence>MVMISHISTTDVKECMQKIQPLKYGEETCFNGSIMLKAYSSGLDIGSCNWTINSPRRRIAYLSGSLFLSACWKGFDYLSLLGNDIVLFSDLSSLHSIDNTCTETQGTKNNNLIGDNGLSFCNTSAPQVDTNDELPHSLLENDESSDEIEKIKFICSCMIDSLQGGGSVLVPIGRLETVLLLLEQISKSLESLNIMVPIFMISSTAEETLAIINTVPEWLSKQRQHKLFSGESLFNHVELKKAKKLLVFTSIFSSELPMMWQEPCIVFCSHWNLRLGPVVPLLHRWHDDPKSLLILEQGVDAEVALLPFRPITIKVLQCSFLSGIMMQKVTPLLEILQPKLVLFPEDVRIHYPIKENDKHSYLYYSENVQLKVPSFSKGFEARLETDLAFQLQPRRLTQQNIAIARLKGRIFLSKGKYFLAASKIPLEFSNKQLVHWGSVEPTHLLLALQERGLVGSIHWDKDATNGSFSIQVSNPENAVIETSAKQTTISCEDRNITALIYEALKSVCDGI</sequence>
<evidence type="ECO:0000256" key="2">
    <source>
        <dbReference type="ARBA" id="ARBA00004496"/>
    </source>
</evidence>
<evidence type="ECO:0000259" key="5">
    <source>
        <dbReference type="SMART" id="SM01027"/>
    </source>
</evidence>
<keyword evidence="4" id="KW-0539">Nucleus</keyword>
<dbReference type="GO" id="GO:0032039">
    <property type="term" value="C:integrator complex"/>
    <property type="evidence" value="ECO:0007669"/>
    <property type="project" value="InterPro"/>
</dbReference>
<keyword evidence="3" id="KW-0963">Cytoplasm</keyword>
<dbReference type="AlphaFoldDB" id="A0AAQ3K7A9"/>
<dbReference type="GO" id="GO:0034472">
    <property type="term" value="P:snRNA 3'-end processing"/>
    <property type="evidence" value="ECO:0007669"/>
    <property type="project" value="TreeGrafter"/>
</dbReference>
<evidence type="ECO:0000256" key="1">
    <source>
        <dbReference type="ARBA" id="ARBA00004123"/>
    </source>
</evidence>
<dbReference type="Gene3D" id="3.60.15.10">
    <property type="entry name" value="Ribonuclease Z/Hydroxyacylglutathione hydrolase-like"/>
    <property type="match status" value="1"/>
</dbReference>
<dbReference type="Proteomes" id="UP001327560">
    <property type="component" value="Chromosome 3"/>
</dbReference>
<reference evidence="6 7" key="1">
    <citation type="submission" date="2023-10" db="EMBL/GenBank/DDBJ databases">
        <title>Chromosome-scale genome assembly provides insights into flower coloration mechanisms of Canna indica.</title>
        <authorList>
            <person name="Li C."/>
        </authorList>
    </citation>
    <scope>NUCLEOTIDE SEQUENCE [LARGE SCALE GENOMIC DNA]</scope>
    <source>
        <tissue evidence="6">Flower</tissue>
    </source>
</reference>
<dbReference type="Pfam" id="PF10996">
    <property type="entry name" value="Beta-Casp"/>
    <property type="match status" value="1"/>
</dbReference>
<dbReference type="InterPro" id="IPR036866">
    <property type="entry name" value="RibonucZ/Hydroxyglut_hydro"/>
</dbReference>
<evidence type="ECO:0000313" key="7">
    <source>
        <dbReference type="Proteomes" id="UP001327560"/>
    </source>
</evidence>
<dbReference type="GO" id="GO:0005737">
    <property type="term" value="C:cytoplasm"/>
    <property type="evidence" value="ECO:0007669"/>
    <property type="project" value="UniProtKB-SubCell"/>
</dbReference>
<dbReference type="PANTHER" id="PTHR46094:SF1">
    <property type="entry name" value="INTEGRATOR COMPLEX SUBUNIT 9"/>
    <property type="match status" value="1"/>
</dbReference>
<dbReference type="InterPro" id="IPR027074">
    <property type="entry name" value="Integrator_9su"/>
</dbReference>
<name>A0AAQ3K7A9_9LILI</name>
<dbReference type="EMBL" id="CP136892">
    <property type="protein sequence ID" value="WOL01472.1"/>
    <property type="molecule type" value="Genomic_DNA"/>
</dbReference>